<keyword evidence="2" id="KW-0472">Membrane</keyword>
<organism evidence="3 4">
    <name type="scientific">Colocasia esculenta</name>
    <name type="common">Wild taro</name>
    <name type="synonym">Arum esculentum</name>
    <dbReference type="NCBI Taxonomy" id="4460"/>
    <lineage>
        <taxon>Eukaryota</taxon>
        <taxon>Viridiplantae</taxon>
        <taxon>Streptophyta</taxon>
        <taxon>Embryophyta</taxon>
        <taxon>Tracheophyta</taxon>
        <taxon>Spermatophyta</taxon>
        <taxon>Magnoliopsida</taxon>
        <taxon>Liliopsida</taxon>
        <taxon>Araceae</taxon>
        <taxon>Aroideae</taxon>
        <taxon>Colocasieae</taxon>
        <taxon>Colocasia</taxon>
    </lineage>
</organism>
<evidence type="ECO:0000313" key="4">
    <source>
        <dbReference type="Proteomes" id="UP000652761"/>
    </source>
</evidence>
<sequence length="671" mass="71773">MGLEEEAGHPSSGCQQQHRGVGEQKAPHPNRLGWPCLTTRIHPMKHSPAPEGKVMVEWRGCGVKDRGAEEVVELVEGSEQVDVEAWGYGLCLDRSPAAAAAAVVAVAGVAGVAGIAVGKAGTVDCHVGLSRHPEWARTGRSLGGHRVAVGNATPRPTPSQVSLSSSSGGRAWWHGRRLVWSGSGIVGARRRRPCIVKAPLGVVVATPGCSIPVVLLPADVATAERIATSEKASPWSDATLSRREGVAPGGGCAQVSDLEQKGKTVGQRSEPFVELSSLVWVSEVVQALVRGGPASPSHCLALCWFWSRIGRRESTADVQEGWTVCPSLSCLWRWLGCSCCDGVSHAIFEIGFLVTLAYMVVTFVLTWLLGVSCGDTWLFLPDLVEVRDVGACVMRLLSRWVRAEGLLPHCVALARPGLWLRVVLLPLVGVPAALPGRDSLSQEFVAGRSWWWLIRGWRRDLRGSLAGVREVASFPTGSECVAGCTCFERGCWFARAAFGFVVGLRIYVGVLRRLREPTCGVAFTGAGLWPLNGCLPTNGSNRSALCGIDQGRSACVRYRRSSSLSSSVGPFGSGPNREIPPHFWRRLWEAATAMARGRSLYQNVGSRMTRSRQSRADSRQHIPPVDVTVAPTGATGDVPAPAVSMPATALEIAELRGQMQHLTGICLGLQT</sequence>
<evidence type="ECO:0000256" key="2">
    <source>
        <dbReference type="SAM" id="Phobius"/>
    </source>
</evidence>
<feature type="region of interest" description="Disordered" evidence="1">
    <location>
        <begin position="604"/>
        <end position="632"/>
    </location>
</feature>
<keyword evidence="4" id="KW-1185">Reference proteome</keyword>
<comment type="caution">
    <text evidence="3">The sequence shown here is derived from an EMBL/GenBank/DDBJ whole genome shotgun (WGS) entry which is preliminary data.</text>
</comment>
<reference evidence="3" key="1">
    <citation type="submission" date="2017-07" db="EMBL/GenBank/DDBJ databases">
        <title>Taro Niue Genome Assembly and Annotation.</title>
        <authorList>
            <person name="Atibalentja N."/>
            <person name="Keating K."/>
            <person name="Fields C.J."/>
        </authorList>
    </citation>
    <scope>NUCLEOTIDE SEQUENCE</scope>
    <source>
        <strain evidence="3">Niue_2</strain>
        <tissue evidence="3">Leaf</tissue>
    </source>
</reference>
<protein>
    <submittedName>
        <fullName evidence="3">Uncharacterized protein</fullName>
    </submittedName>
</protein>
<feature type="region of interest" description="Disordered" evidence="1">
    <location>
        <begin position="148"/>
        <end position="169"/>
    </location>
</feature>
<keyword evidence="2" id="KW-0812">Transmembrane</keyword>
<evidence type="ECO:0000256" key="1">
    <source>
        <dbReference type="SAM" id="MobiDB-lite"/>
    </source>
</evidence>
<keyword evidence="2" id="KW-1133">Transmembrane helix</keyword>
<accession>A0A843XBU3</accession>
<dbReference type="EMBL" id="NMUH01007220">
    <property type="protein sequence ID" value="MQM16874.1"/>
    <property type="molecule type" value="Genomic_DNA"/>
</dbReference>
<evidence type="ECO:0000313" key="3">
    <source>
        <dbReference type="EMBL" id="MQM16874.1"/>
    </source>
</evidence>
<gene>
    <name evidence="3" type="ORF">Taro_049835</name>
</gene>
<feature type="region of interest" description="Disordered" evidence="1">
    <location>
        <begin position="1"/>
        <end position="29"/>
    </location>
</feature>
<proteinExistence type="predicted"/>
<name>A0A843XBU3_COLES</name>
<dbReference type="Proteomes" id="UP000652761">
    <property type="component" value="Unassembled WGS sequence"/>
</dbReference>
<feature type="transmembrane region" description="Helical" evidence="2">
    <location>
        <begin position="346"/>
        <end position="369"/>
    </location>
</feature>
<dbReference type="AlphaFoldDB" id="A0A843XBU3"/>